<evidence type="ECO:0000256" key="1">
    <source>
        <dbReference type="SAM" id="MobiDB-lite"/>
    </source>
</evidence>
<organism evidence="2 3">
    <name type="scientific">Lolium multiflorum</name>
    <name type="common">Italian ryegrass</name>
    <name type="synonym">Lolium perenne subsp. multiflorum</name>
    <dbReference type="NCBI Taxonomy" id="4521"/>
    <lineage>
        <taxon>Eukaryota</taxon>
        <taxon>Viridiplantae</taxon>
        <taxon>Streptophyta</taxon>
        <taxon>Embryophyta</taxon>
        <taxon>Tracheophyta</taxon>
        <taxon>Spermatophyta</taxon>
        <taxon>Magnoliopsida</taxon>
        <taxon>Liliopsida</taxon>
        <taxon>Poales</taxon>
        <taxon>Poaceae</taxon>
        <taxon>BOP clade</taxon>
        <taxon>Pooideae</taxon>
        <taxon>Poodae</taxon>
        <taxon>Poeae</taxon>
        <taxon>Poeae Chloroplast Group 2 (Poeae type)</taxon>
        <taxon>Loliodinae</taxon>
        <taxon>Loliinae</taxon>
        <taxon>Lolium</taxon>
    </lineage>
</organism>
<dbReference type="InterPro" id="IPR036397">
    <property type="entry name" value="RNaseH_sf"/>
</dbReference>
<feature type="region of interest" description="Disordered" evidence="1">
    <location>
        <begin position="196"/>
        <end position="240"/>
    </location>
</feature>
<dbReference type="PANTHER" id="PTHR11439">
    <property type="entry name" value="GAG-POL-RELATED RETROTRANSPOSON"/>
    <property type="match status" value="1"/>
</dbReference>
<evidence type="ECO:0008006" key="4">
    <source>
        <dbReference type="Google" id="ProtNLM"/>
    </source>
</evidence>
<dbReference type="CDD" id="cd09272">
    <property type="entry name" value="RNase_HI_RT_Ty1"/>
    <property type="match status" value="1"/>
</dbReference>
<sequence length="349" mass="39121">MEHWTAVKNILKYLKRTKDMFLCYGGDQELVVTSYTDASWNTDPDDSKSQSGYVFILNGAAVSWASSKQCTVAKSSTESEYIAASEASSEAVWMKRFIVELGVVPSALDPLVIYCDNMGAIANAQEPRSHKRLKHIKLRYHSIREYIEDGEVKICKVHTDLNVADPLTKALPRAKHDQHQNAMGVRIRHVAHDVLSEEQEEGGSGAGPIKGASLIASSSTSQPKGRELHPHGRRKGLGNLPWQSFSKMSLVRTPYDIFEELAPGKYPRKLRCFEFLLCIDDDPLGIKRLPDKFTEFVDGVEPAQLQLREARCNFCRWPVEVLFDGQGKFARDLALEPGCQLVGDMPKRQ</sequence>
<proteinExistence type="predicted"/>
<gene>
    <name evidence="2" type="ORF">QYE76_022789</name>
</gene>
<protein>
    <recommendedName>
        <fullName evidence="4">Retrotransposon protein</fullName>
    </recommendedName>
</protein>
<keyword evidence="3" id="KW-1185">Reference proteome</keyword>
<dbReference type="PANTHER" id="PTHR11439:SF467">
    <property type="entry name" value="INTEGRASE CATALYTIC DOMAIN-CONTAINING PROTEIN"/>
    <property type="match status" value="1"/>
</dbReference>
<dbReference type="AlphaFoldDB" id="A0AAD8RA73"/>
<evidence type="ECO:0000313" key="2">
    <source>
        <dbReference type="EMBL" id="KAK1617272.1"/>
    </source>
</evidence>
<dbReference type="Proteomes" id="UP001231189">
    <property type="component" value="Unassembled WGS sequence"/>
</dbReference>
<dbReference type="EMBL" id="JAUUTY010000006">
    <property type="protein sequence ID" value="KAK1617272.1"/>
    <property type="molecule type" value="Genomic_DNA"/>
</dbReference>
<comment type="caution">
    <text evidence="2">The sequence shown here is derived from an EMBL/GenBank/DDBJ whole genome shotgun (WGS) entry which is preliminary data.</text>
</comment>
<dbReference type="Gene3D" id="3.30.420.10">
    <property type="entry name" value="Ribonuclease H-like superfamily/Ribonuclease H"/>
    <property type="match status" value="1"/>
</dbReference>
<evidence type="ECO:0000313" key="3">
    <source>
        <dbReference type="Proteomes" id="UP001231189"/>
    </source>
</evidence>
<reference evidence="2" key="1">
    <citation type="submission" date="2023-07" db="EMBL/GenBank/DDBJ databases">
        <title>A chromosome-level genome assembly of Lolium multiflorum.</title>
        <authorList>
            <person name="Chen Y."/>
            <person name="Copetti D."/>
            <person name="Kolliker R."/>
            <person name="Studer B."/>
        </authorList>
    </citation>
    <scope>NUCLEOTIDE SEQUENCE</scope>
    <source>
        <strain evidence="2">02402/16</strain>
        <tissue evidence="2">Leaf</tissue>
    </source>
</reference>
<accession>A0AAD8RA73</accession>
<dbReference type="GO" id="GO:0003676">
    <property type="term" value="F:nucleic acid binding"/>
    <property type="evidence" value="ECO:0007669"/>
    <property type="project" value="InterPro"/>
</dbReference>
<name>A0AAD8RA73_LOLMU</name>